<comment type="caution">
    <text evidence="1">The sequence shown here is derived from an EMBL/GenBank/DDBJ whole genome shotgun (WGS) entry which is preliminary data.</text>
</comment>
<dbReference type="AlphaFoldDB" id="A0A0F8ZKL9"/>
<feature type="non-terminal residue" evidence="1">
    <location>
        <position position="1"/>
    </location>
</feature>
<reference evidence="1" key="1">
    <citation type="journal article" date="2015" name="Nature">
        <title>Complex archaea that bridge the gap between prokaryotes and eukaryotes.</title>
        <authorList>
            <person name="Spang A."/>
            <person name="Saw J.H."/>
            <person name="Jorgensen S.L."/>
            <person name="Zaremba-Niedzwiedzka K."/>
            <person name="Martijn J."/>
            <person name="Lind A.E."/>
            <person name="van Eijk R."/>
            <person name="Schleper C."/>
            <person name="Guy L."/>
            <person name="Ettema T.J."/>
        </authorList>
    </citation>
    <scope>NUCLEOTIDE SEQUENCE</scope>
</reference>
<proteinExistence type="predicted"/>
<protein>
    <submittedName>
        <fullName evidence="1">Uncharacterized protein</fullName>
    </submittedName>
</protein>
<gene>
    <name evidence="1" type="ORF">LCGC14_2958940</name>
</gene>
<dbReference type="EMBL" id="LAZR01059836">
    <property type="protein sequence ID" value="KKK66954.1"/>
    <property type="molecule type" value="Genomic_DNA"/>
</dbReference>
<accession>A0A0F8ZKL9</accession>
<name>A0A0F8ZKL9_9ZZZZ</name>
<sequence>APMALIRPAALPAGRRLLLSAKIIRQAQRNGFKLTEWHKWKMPFSSYRAPAKALGIKTVDDEDILIFRRT</sequence>
<organism evidence="1">
    <name type="scientific">marine sediment metagenome</name>
    <dbReference type="NCBI Taxonomy" id="412755"/>
    <lineage>
        <taxon>unclassified sequences</taxon>
        <taxon>metagenomes</taxon>
        <taxon>ecological metagenomes</taxon>
    </lineage>
</organism>
<evidence type="ECO:0000313" key="1">
    <source>
        <dbReference type="EMBL" id="KKK66954.1"/>
    </source>
</evidence>